<keyword evidence="9 12" id="KW-1133">Transmembrane helix</keyword>
<dbReference type="InterPro" id="IPR016174">
    <property type="entry name" value="Di-haem_cyt_TM"/>
</dbReference>
<dbReference type="KEGG" id="dcb:C3Y92_05100"/>
<dbReference type="GO" id="GO:0020037">
    <property type="term" value="F:heme binding"/>
    <property type="evidence" value="ECO:0007669"/>
    <property type="project" value="TreeGrafter"/>
</dbReference>
<keyword evidence="5" id="KW-0349">Heme</keyword>
<dbReference type="InterPro" id="IPR000516">
    <property type="entry name" value="Ni-dep_Hydgase_cyt-B"/>
</dbReference>
<keyword evidence="7" id="KW-0479">Metal-binding</keyword>
<comment type="subcellular location">
    <subcellularLocation>
        <location evidence="1">Cell membrane</location>
        <topology evidence="1">Multi-pass membrane protein</topology>
    </subcellularLocation>
</comment>
<evidence type="ECO:0000256" key="6">
    <source>
        <dbReference type="ARBA" id="ARBA00022692"/>
    </source>
</evidence>
<evidence type="ECO:0000256" key="11">
    <source>
        <dbReference type="ARBA" id="ARBA00023136"/>
    </source>
</evidence>
<dbReference type="PANTHER" id="PTHR30485">
    <property type="entry name" value="NI/FE-HYDROGENASE 1 B-TYPE CYTOCHROME SUBUNIT"/>
    <property type="match status" value="1"/>
</dbReference>
<feature type="domain" description="Cytochrome b561 bacterial/Ni-hydrogenase" evidence="13">
    <location>
        <begin position="12"/>
        <end position="197"/>
    </location>
</feature>
<evidence type="ECO:0000313" key="15">
    <source>
        <dbReference type="Proteomes" id="UP000293296"/>
    </source>
</evidence>
<dbReference type="GO" id="GO:0022904">
    <property type="term" value="P:respiratory electron transport chain"/>
    <property type="evidence" value="ECO:0007669"/>
    <property type="project" value="InterPro"/>
</dbReference>
<gene>
    <name evidence="14" type="ORF">C3Y92_05100</name>
</gene>
<evidence type="ECO:0000313" key="14">
    <source>
        <dbReference type="EMBL" id="QAZ66652.1"/>
    </source>
</evidence>
<dbReference type="PANTHER" id="PTHR30485:SF1">
    <property type="entry name" value="CYTOCHROME YDHU-RELATED"/>
    <property type="match status" value="1"/>
</dbReference>
<keyword evidence="11 12" id="KW-0472">Membrane</keyword>
<keyword evidence="6 12" id="KW-0812">Transmembrane</keyword>
<proteinExistence type="inferred from homology"/>
<evidence type="ECO:0000256" key="3">
    <source>
        <dbReference type="ARBA" id="ARBA00022448"/>
    </source>
</evidence>
<evidence type="ECO:0000256" key="4">
    <source>
        <dbReference type="ARBA" id="ARBA00022475"/>
    </source>
</evidence>
<dbReference type="GO" id="GO:0005886">
    <property type="term" value="C:plasma membrane"/>
    <property type="evidence" value="ECO:0007669"/>
    <property type="project" value="UniProtKB-SubCell"/>
</dbReference>
<evidence type="ECO:0000256" key="5">
    <source>
        <dbReference type="ARBA" id="ARBA00022617"/>
    </source>
</evidence>
<dbReference type="Proteomes" id="UP000293296">
    <property type="component" value="Chromosome"/>
</dbReference>
<dbReference type="Pfam" id="PF01292">
    <property type="entry name" value="Ni_hydr_CYTB"/>
    <property type="match status" value="1"/>
</dbReference>
<keyword evidence="3" id="KW-0813">Transport</keyword>
<dbReference type="AlphaFoldDB" id="A0A4V0YQK8"/>
<evidence type="ECO:0000256" key="10">
    <source>
        <dbReference type="ARBA" id="ARBA00023004"/>
    </source>
</evidence>
<keyword evidence="8" id="KW-0249">Electron transport</keyword>
<keyword evidence="15" id="KW-1185">Reference proteome</keyword>
<feature type="transmembrane region" description="Helical" evidence="12">
    <location>
        <begin position="21"/>
        <end position="46"/>
    </location>
</feature>
<dbReference type="GO" id="GO:0009055">
    <property type="term" value="F:electron transfer activity"/>
    <property type="evidence" value="ECO:0007669"/>
    <property type="project" value="InterPro"/>
</dbReference>
<accession>A0A4V0YQK8</accession>
<protein>
    <submittedName>
        <fullName evidence="14">Cytochrome B</fullName>
    </submittedName>
</protein>
<feature type="transmembrane region" description="Helical" evidence="12">
    <location>
        <begin position="122"/>
        <end position="143"/>
    </location>
</feature>
<dbReference type="PRINTS" id="PR00161">
    <property type="entry name" value="NIHGNASECYTB"/>
</dbReference>
<evidence type="ECO:0000256" key="1">
    <source>
        <dbReference type="ARBA" id="ARBA00004651"/>
    </source>
</evidence>
<keyword evidence="4" id="KW-1003">Cell membrane</keyword>
<dbReference type="OrthoDB" id="197262at2"/>
<dbReference type="GO" id="GO:0005506">
    <property type="term" value="F:iron ion binding"/>
    <property type="evidence" value="ECO:0007669"/>
    <property type="project" value="InterPro"/>
</dbReference>
<sequence>MSAQGNGKFYLYTRYERFWHWLQAALIIALAATGFEVHGSFTLFGYKRAVTVHSALGITWLVAFAFFVFWVATTGEWKQYVPTTKKMFEVMRYYGYGIFQGQPHPCPKTPDAKHNPLQRLTYLALAAALLPFMMLTGLLYWLYNDWAALGLGGLSLSAVAVAHLLGAFAILAFLVVHVYMTTTGHTPFAHIKAMCTGWEDAEDGKPEDWEKRMA</sequence>
<reference evidence="14 15" key="1">
    <citation type="submission" date="2018-02" db="EMBL/GenBank/DDBJ databases">
        <title>Genome sequence of Desulfovibrio carbinolicus DSM 3852.</title>
        <authorList>
            <person name="Wilbanks E."/>
            <person name="Skennerton C.T."/>
            <person name="Orphan V.J."/>
        </authorList>
    </citation>
    <scope>NUCLEOTIDE SEQUENCE [LARGE SCALE GENOMIC DNA]</scope>
    <source>
        <strain evidence="14 15">DSM 3852</strain>
    </source>
</reference>
<dbReference type="InterPro" id="IPR011577">
    <property type="entry name" value="Cyt_b561_bac/Ni-Hgenase"/>
</dbReference>
<dbReference type="RefSeq" id="WP_129350176.1">
    <property type="nucleotide sequence ID" value="NZ_CP026538.1"/>
</dbReference>
<feature type="transmembrane region" description="Helical" evidence="12">
    <location>
        <begin position="149"/>
        <end position="176"/>
    </location>
</feature>
<evidence type="ECO:0000256" key="8">
    <source>
        <dbReference type="ARBA" id="ARBA00022982"/>
    </source>
</evidence>
<organism evidence="14 15">
    <name type="scientific">Solidesulfovibrio carbinolicus</name>
    <dbReference type="NCBI Taxonomy" id="296842"/>
    <lineage>
        <taxon>Bacteria</taxon>
        <taxon>Pseudomonadati</taxon>
        <taxon>Thermodesulfobacteriota</taxon>
        <taxon>Desulfovibrionia</taxon>
        <taxon>Desulfovibrionales</taxon>
        <taxon>Desulfovibrionaceae</taxon>
        <taxon>Solidesulfovibrio</taxon>
    </lineage>
</organism>
<evidence type="ECO:0000256" key="7">
    <source>
        <dbReference type="ARBA" id="ARBA00022723"/>
    </source>
</evidence>
<comment type="similarity">
    <text evidence="2">Belongs to the HupC/HyaC/HydC family.</text>
</comment>
<evidence type="ECO:0000256" key="9">
    <source>
        <dbReference type="ARBA" id="ARBA00022989"/>
    </source>
</evidence>
<evidence type="ECO:0000256" key="12">
    <source>
        <dbReference type="SAM" id="Phobius"/>
    </source>
</evidence>
<dbReference type="InterPro" id="IPR051542">
    <property type="entry name" value="Hydrogenase_cytochrome"/>
</dbReference>
<keyword evidence="10" id="KW-0408">Iron</keyword>
<dbReference type="SUPFAM" id="SSF81342">
    <property type="entry name" value="Transmembrane di-heme cytochromes"/>
    <property type="match status" value="1"/>
</dbReference>
<evidence type="ECO:0000256" key="2">
    <source>
        <dbReference type="ARBA" id="ARBA00008622"/>
    </source>
</evidence>
<name>A0A4V0YQK8_9BACT</name>
<dbReference type="Gene3D" id="1.20.950.20">
    <property type="entry name" value="Transmembrane di-heme cytochromes, Chain C"/>
    <property type="match status" value="1"/>
</dbReference>
<evidence type="ECO:0000259" key="13">
    <source>
        <dbReference type="Pfam" id="PF01292"/>
    </source>
</evidence>
<dbReference type="EMBL" id="CP026538">
    <property type="protein sequence ID" value="QAZ66652.1"/>
    <property type="molecule type" value="Genomic_DNA"/>
</dbReference>
<feature type="transmembrane region" description="Helical" evidence="12">
    <location>
        <begin position="52"/>
        <end position="72"/>
    </location>
</feature>